<feature type="domain" description="Photolyase/cryptochrome alpha/beta" evidence="1">
    <location>
        <begin position="18"/>
        <end position="147"/>
    </location>
</feature>
<dbReference type="InterPro" id="IPR002081">
    <property type="entry name" value="Cryptochrome/DNA_photolyase_1"/>
</dbReference>
<dbReference type="GO" id="GO:0045892">
    <property type="term" value="P:negative regulation of DNA-templated transcription"/>
    <property type="evidence" value="ECO:0007669"/>
    <property type="project" value="TreeGrafter"/>
</dbReference>
<gene>
    <name evidence="2" type="ORF">X975_10622</name>
</gene>
<dbReference type="STRING" id="407821.A0A087T6U2"/>
<evidence type="ECO:0000259" key="1">
    <source>
        <dbReference type="PROSITE" id="PS51645"/>
    </source>
</evidence>
<dbReference type="GO" id="GO:0005634">
    <property type="term" value="C:nucleus"/>
    <property type="evidence" value="ECO:0007669"/>
    <property type="project" value="TreeGrafter"/>
</dbReference>
<dbReference type="OrthoDB" id="435881at2759"/>
<dbReference type="Pfam" id="PF00875">
    <property type="entry name" value="DNA_photolyase"/>
    <property type="match status" value="1"/>
</dbReference>
<evidence type="ECO:0000313" key="2">
    <source>
        <dbReference type="EMBL" id="KFM60831.1"/>
    </source>
</evidence>
<name>A0A087T6U2_STEMI</name>
<dbReference type="InterPro" id="IPR006050">
    <property type="entry name" value="DNA_photolyase_N"/>
</dbReference>
<protein>
    <submittedName>
        <fullName evidence="2">Cryptochrome-1</fullName>
    </submittedName>
</protein>
<evidence type="ECO:0000313" key="3">
    <source>
        <dbReference type="Proteomes" id="UP000054359"/>
    </source>
</evidence>
<dbReference type="GO" id="GO:0032922">
    <property type="term" value="P:circadian regulation of gene expression"/>
    <property type="evidence" value="ECO:0007669"/>
    <property type="project" value="TreeGrafter"/>
</dbReference>
<dbReference type="PANTHER" id="PTHR11455">
    <property type="entry name" value="CRYPTOCHROME"/>
    <property type="match status" value="1"/>
</dbReference>
<dbReference type="Proteomes" id="UP000054359">
    <property type="component" value="Unassembled WGS sequence"/>
</dbReference>
<feature type="non-terminal residue" evidence="2">
    <location>
        <position position="272"/>
    </location>
</feature>
<dbReference type="SUPFAM" id="SSF52425">
    <property type="entry name" value="Cryptochrome/photolyase, N-terminal domain"/>
    <property type="match status" value="1"/>
</dbReference>
<keyword evidence="3" id="KW-1185">Reference proteome</keyword>
<dbReference type="Gene3D" id="3.40.50.620">
    <property type="entry name" value="HUPs"/>
    <property type="match status" value="1"/>
</dbReference>
<dbReference type="GO" id="GO:0043153">
    <property type="term" value="P:entrainment of circadian clock by photoperiod"/>
    <property type="evidence" value="ECO:0007669"/>
    <property type="project" value="TreeGrafter"/>
</dbReference>
<dbReference type="InterPro" id="IPR036155">
    <property type="entry name" value="Crypto/Photolyase_N_sf"/>
</dbReference>
<dbReference type="InterPro" id="IPR014729">
    <property type="entry name" value="Rossmann-like_a/b/a_fold"/>
</dbReference>
<dbReference type="GO" id="GO:0003677">
    <property type="term" value="F:DNA binding"/>
    <property type="evidence" value="ECO:0007669"/>
    <property type="project" value="TreeGrafter"/>
</dbReference>
<dbReference type="PROSITE" id="PS51645">
    <property type="entry name" value="PHR_CRY_ALPHA_BETA"/>
    <property type="match status" value="1"/>
</dbReference>
<dbReference type="GO" id="GO:0071949">
    <property type="term" value="F:FAD binding"/>
    <property type="evidence" value="ECO:0007669"/>
    <property type="project" value="TreeGrafter"/>
</dbReference>
<dbReference type="PANTHER" id="PTHR11455:SF17">
    <property type="entry name" value="CRYPTOCHROME-1"/>
    <property type="match status" value="1"/>
</dbReference>
<accession>A0A087T6U2</accession>
<dbReference type="GO" id="GO:0005737">
    <property type="term" value="C:cytoplasm"/>
    <property type="evidence" value="ECO:0007669"/>
    <property type="project" value="TreeGrafter"/>
</dbReference>
<dbReference type="EMBL" id="KK113701">
    <property type="protein sequence ID" value="KFM60831.1"/>
    <property type="molecule type" value="Genomic_DNA"/>
</dbReference>
<dbReference type="Gene3D" id="1.25.40.80">
    <property type="match status" value="1"/>
</dbReference>
<reference evidence="2 3" key="1">
    <citation type="submission" date="2013-11" db="EMBL/GenBank/DDBJ databases">
        <title>Genome sequencing of Stegodyphus mimosarum.</title>
        <authorList>
            <person name="Bechsgaard J."/>
        </authorList>
    </citation>
    <scope>NUCLEOTIDE SEQUENCE [LARGE SCALE GENOMIC DNA]</scope>
</reference>
<dbReference type="AlphaFoldDB" id="A0A087T6U2"/>
<organism evidence="2 3">
    <name type="scientific">Stegodyphus mimosarum</name>
    <name type="common">African social velvet spider</name>
    <dbReference type="NCBI Taxonomy" id="407821"/>
    <lineage>
        <taxon>Eukaryota</taxon>
        <taxon>Metazoa</taxon>
        <taxon>Ecdysozoa</taxon>
        <taxon>Arthropoda</taxon>
        <taxon>Chelicerata</taxon>
        <taxon>Arachnida</taxon>
        <taxon>Araneae</taxon>
        <taxon>Araneomorphae</taxon>
        <taxon>Entelegynae</taxon>
        <taxon>Eresoidea</taxon>
        <taxon>Eresidae</taxon>
        <taxon>Stegodyphus</taxon>
    </lineage>
</organism>
<sequence>MNNKNINLEMGELVKQTGTGIHLFRNDLRLHDMPSLSAILEVCSTLYPIYIFEDDDIQTQKIGYNRMRFILDALKDIDDKLHKVNGRLHVFRGEGVTILADLFKRWNVTHLSYESDVQPVWVETENKIKQICAESNVEIIKKVSHTLWDTEAIVKANGGSPPVTYSVFNHVIGVLGLPARPESEVNFSGVIIPSVEELNSKLLAKPEEFGINMECAEQINKIWIGGETRALEHLEERLKIEKIALNSGYFMPNQINPDLLGPPMSMSAALSN</sequence>
<proteinExistence type="predicted"/>